<dbReference type="InterPro" id="IPR017452">
    <property type="entry name" value="GPCR_Rhodpsn_7TM"/>
</dbReference>
<dbReference type="GO" id="GO:0016020">
    <property type="term" value="C:membrane"/>
    <property type="evidence" value="ECO:0007669"/>
    <property type="project" value="UniProtKB-SubCell"/>
</dbReference>
<feature type="transmembrane region" description="Helical" evidence="6">
    <location>
        <begin position="158"/>
        <end position="181"/>
    </location>
</feature>
<dbReference type="SUPFAM" id="SSF81321">
    <property type="entry name" value="Family A G protein-coupled receptor-like"/>
    <property type="match status" value="1"/>
</dbReference>
<feature type="transmembrane region" description="Helical" evidence="6">
    <location>
        <begin position="225"/>
        <end position="249"/>
    </location>
</feature>
<dbReference type="PANTHER" id="PTHR46641:SF25">
    <property type="entry name" value="CNMAMIDE RECEPTOR-RELATED"/>
    <property type="match status" value="1"/>
</dbReference>
<dbReference type="Proteomes" id="UP000681722">
    <property type="component" value="Unassembled WGS sequence"/>
</dbReference>
<evidence type="ECO:0000256" key="2">
    <source>
        <dbReference type="ARBA" id="ARBA00022692"/>
    </source>
</evidence>
<feature type="compositionally biased region" description="Low complexity" evidence="5">
    <location>
        <begin position="456"/>
        <end position="469"/>
    </location>
</feature>
<dbReference type="EMBL" id="CAJNOQ010007084">
    <property type="protein sequence ID" value="CAF1157179.1"/>
    <property type="molecule type" value="Genomic_DNA"/>
</dbReference>
<evidence type="ECO:0000256" key="5">
    <source>
        <dbReference type="SAM" id="MobiDB-lite"/>
    </source>
</evidence>
<proteinExistence type="predicted"/>
<evidence type="ECO:0000313" key="8">
    <source>
        <dbReference type="EMBL" id="CAF1157179.1"/>
    </source>
</evidence>
<dbReference type="Gene3D" id="1.20.1070.10">
    <property type="entry name" value="Rhodopsin 7-helix transmembrane proteins"/>
    <property type="match status" value="1"/>
</dbReference>
<dbReference type="PROSITE" id="PS50262">
    <property type="entry name" value="G_PROTEIN_RECEP_F1_2"/>
    <property type="match status" value="1"/>
</dbReference>
<dbReference type="InterPro" id="IPR052954">
    <property type="entry name" value="GPCR-Ligand_Int"/>
</dbReference>
<evidence type="ECO:0000256" key="6">
    <source>
        <dbReference type="SAM" id="Phobius"/>
    </source>
</evidence>
<feature type="region of interest" description="Disordered" evidence="5">
    <location>
        <begin position="365"/>
        <end position="400"/>
    </location>
</feature>
<keyword evidence="10" id="KW-1185">Reference proteome</keyword>
<feature type="transmembrane region" description="Helical" evidence="6">
    <location>
        <begin position="77"/>
        <end position="99"/>
    </location>
</feature>
<dbReference type="Pfam" id="PF00001">
    <property type="entry name" value="7tm_1"/>
    <property type="match status" value="1"/>
</dbReference>
<dbReference type="OrthoDB" id="10011083at2759"/>
<dbReference type="Proteomes" id="UP000663829">
    <property type="component" value="Unassembled WGS sequence"/>
</dbReference>
<evidence type="ECO:0000256" key="1">
    <source>
        <dbReference type="ARBA" id="ARBA00004370"/>
    </source>
</evidence>
<dbReference type="InterPro" id="IPR000276">
    <property type="entry name" value="GPCR_Rhodpsn"/>
</dbReference>
<feature type="region of interest" description="Disordered" evidence="5">
    <location>
        <begin position="426"/>
        <end position="499"/>
    </location>
</feature>
<dbReference type="AlphaFoldDB" id="A0A814T543"/>
<organism evidence="8 10">
    <name type="scientific">Didymodactylos carnosus</name>
    <dbReference type="NCBI Taxonomy" id="1234261"/>
    <lineage>
        <taxon>Eukaryota</taxon>
        <taxon>Metazoa</taxon>
        <taxon>Spiralia</taxon>
        <taxon>Gnathifera</taxon>
        <taxon>Rotifera</taxon>
        <taxon>Eurotatoria</taxon>
        <taxon>Bdelloidea</taxon>
        <taxon>Philodinida</taxon>
        <taxon>Philodinidae</taxon>
        <taxon>Didymodactylos</taxon>
    </lineage>
</organism>
<comment type="subcellular location">
    <subcellularLocation>
        <location evidence="1">Membrane</location>
    </subcellularLocation>
</comment>
<reference evidence="8" key="1">
    <citation type="submission" date="2021-02" db="EMBL/GenBank/DDBJ databases">
        <authorList>
            <person name="Nowell W R."/>
        </authorList>
    </citation>
    <scope>NUCLEOTIDE SEQUENCE</scope>
</reference>
<feature type="non-terminal residue" evidence="8">
    <location>
        <position position="1"/>
    </location>
</feature>
<dbReference type="GO" id="GO:0004930">
    <property type="term" value="F:G protein-coupled receptor activity"/>
    <property type="evidence" value="ECO:0007669"/>
    <property type="project" value="InterPro"/>
</dbReference>
<comment type="caution">
    <text evidence="8">The sequence shown here is derived from an EMBL/GenBank/DDBJ whole genome shotgun (WGS) entry which is preliminary data.</text>
</comment>
<evidence type="ECO:0000313" key="10">
    <source>
        <dbReference type="Proteomes" id="UP000663829"/>
    </source>
</evidence>
<feature type="transmembrane region" description="Helical" evidence="6">
    <location>
        <begin position="45"/>
        <end position="65"/>
    </location>
</feature>
<accession>A0A814T543</accession>
<dbReference type="PANTHER" id="PTHR46641">
    <property type="entry name" value="FMRFAMIDE RECEPTOR-RELATED"/>
    <property type="match status" value="1"/>
</dbReference>
<keyword evidence="3 6" id="KW-1133">Transmembrane helix</keyword>
<dbReference type="EMBL" id="CAJOBC010007083">
    <property type="protein sequence ID" value="CAF3920633.1"/>
    <property type="molecule type" value="Genomic_DNA"/>
</dbReference>
<evidence type="ECO:0000256" key="3">
    <source>
        <dbReference type="ARBA" id="ARBA00022989"/>
    </source>
</evidence>
<evidence type="ECO:0000313" key="9">
    <source>
        <dbReference type="EMBL" id="CAF3920633.1"/>
    </source>
</evidence>
<keyword evidence="4 6" id="KW-0472">Membrane</keyword>
<feature type="compositionally biased region" description="Low complexity" evidence="5">
    <location>
        <begin position="372"/>
        <end position="384"/>
    </location>
</feature>
<sequence>LKMNIEYFEYYQLYSLIDNLNLPIYSKTKYPLSNAILFTINFHKFYPWFLLPFGIIGSLLTIIIFTRKKFKKFGCSVLFVAESVMDLILITLNCVRLIIRYTFTSHFLRRSLYICRTYKFMTNYFNHCAVWILCVISLERAAVTKRWNKKVFSKNHSYLILIIIFTILFILNGHYLLYFHIEQSDDNYNYTILKKEKYILCRSNLTQSAENYKLFYQHYLTWMDFILNSLIPFFIILIANLSLMYSVCMSRILMNKLNMRQTKAHKDTQLAYILFVSTFLFLLMTFPMRIFSIIEPYLKFDKDILILLDGIMRFLLYLDHGCGFYLYTFTGELFRKELRRFLLMFLLGRRHYNWSIESKRHSELSCSNGGTHQQHAQPTQQQQHLFNNSVSSGGDARGEGWKQISARPLSPYGMKRHDFIVDHKGGLVISPDPMSKSHSREFFKKNKRSHSKKDGNNVTRNNKNNNHHLNNRELSSHNASTTGADGGTDSGHSKERKTKICCLL</sequence>
<evidence type="ECO:0000256" key="4">
    <source>
        <dbReference type="ARBA" id="ARBA00023136"/>
    </source>
</evidence>
<gene>
    <name evidence="8" type="ORF">GPM918_LOCUS21488</name>
    <name evidence="9" type="ORF">SRO942_LOCUS21485</name>
</gene>
<feature type="transmembrane region" description="Helical" evidence="6">
    <location>
        <begin position="270"/>
        <end position="294"/>
    </location>
</feature>
<keyword evidence="2 6" id="KW-0812">Transmembrane</keyword>
<evidence type="ECO:0000259" key="7">
    <source>
        <dbReference type="PROSITE" id="PS50262"/>
    </source>
</evidence>
<feature type="transmembrane region" description="Helical" evidence="6">
    <location>
        <begin position="119"/>
        <end position="138"/>
    </location>
</feature>
<feature type="transmembrane region" description="Helical" evidence="6">
    <location>
        <begin position="314"/>
        <end position="334"/>
    </location>
</feature>
<name>A0A814T543_9BILA</name>
<protein>
    <recommendedName>
        <fullName evidence="7">G-protein coupled receptors family 1 profile domain-containing protein</fullName>
    </recommendedName>
</protein>
<feature type="domain" description="G-protein coupled receptors family 1 profile" evidence="7">
    <location>
        <begin position="57"/>
        <end position="327"/>
    </location>
</feature>